<dbReference type="InterPro" id="IPR051337">
    <property type="entry name" value="OPA_Antiporter"/>
</dbReference>
<dbReference type="PANTHER" id="PTHR43826">
    <property type="entry name" value="GLUCOSE-6-PHOSPHATE EXCHANGER SLC37A4"/>
    <property type="match status" value="1"/>
</dbReference>
<dbReference type="GO" id="GO:0012505">
    <property type="term" value="C:endomembrane system"/>
    <property type="evidence" value="ECO:0007669"/>
    <property type="project" value="UniProtKB-SubCell"/>
</dbReference>
<feature type="transmembrane region" description="Helical" evidence="6">
    <location>
        <begin position="102"/>
        <end position="126"/>
    </location>
</feature>
<feature type="transmembrane region" description="Helical" evidence="6">
    <location>
        <begin position="6"/>
        <end position="26"/>
    </location>
</feature>
<protein>
    <submittedName>
        <fullName evidence="8">Major facilitator superfamily</fullName>
    </submittedName>
</protein>
<sequence>MVASPALGLDITAIGVITSVFPLTYGCSKFVSGVVGDVLSPSIMLSTGLALTACVNVLFGCGSTLGWFATLWALNGILQGWGGPACAKLISAWYAGGERGTYWGLWNISHNFGAFLAPLLAGTAAVRLGWRAGVWAPAAVALVISALVALAVRDSPEKMGRVSAETAWAHARGEQTEIGSEIAEVRTEIGEVAELAPGAVVDVREPSTGARAPDATQAVAVVSTTPAATTTPRAEMDAMVGANVQSGDGAMVGANVQSGDGMIQRLLTNVLSSGRIWVLALAFLCVYLLRQGLTTWLIFYLVETQGVANFSQAAARVSGLELGGLVGSLYAGRLSDHMIARARPGQGFVGRRLLVVRGYLIGLFGALASLRTLPNVWWLQWLTVFGVGFFLYGPQMLIGLCGAELVGRESVGASEGFLGWVAYLGAASAGYPLSLLVRRFGWPLFFQTLLATVLLAFGLLATIGNAPSFTQREGEAQRAAQPA</sequence>
<organism evidence="8 9">
    <name type="scientific">Chrysochromulina tobinii</name>
    <dbReference type="NCBI Taxonomy" id="1460289"/>
    <lineage>
        <taxon>Eukaryota</taxon>
        <taxon>Haptista</taxon>
        <taxon>Haptophyta</taxon>
        <taxon>Prymnesiophyceae</taxon>
        <taxon>Prymnesiales</taxon>
        <taxon>Chrysochromulinaceae</taxon>
        <taxon>Chrysochromulina</taxon>
    </lineage>
</organism>
<evidence type="ECO:0000256" key="2">
    <source>
        <dbReference type="ARBA" id="ARBA00009598"/>
    </source>
</evidence>
<feature type="transmembrane region" description="Helical" evidence="6">
    <location>
        <begin position="444"/>
        <end position="463"/>
    </location>
</feature>
<evidence type="ECO:0000313" key="8">
    <source>
        <dbReference type="EMBL" id="KOO27758.1"/>
    </source>
</evidence>
<evidence type="ECO:0000256" key="4">
    <source>
        <dbReference type="ARBA" id="ARBA00022989"/>
    </source>
</evidence>
<dbReference type="OrthoDB" id="3639251at2759"/>
<dbReference type="EMBL" id="JWZX01002671">
    <property type="protein sequence ID" value="KOO27758.1"/>
    <property type="molecule type" value="Genomic_DNA"/>
</dbReference>
<name>A0A0M0JNB4_9EUKA</name>
<feature type="domain" description="Major facilitator superfamily (MFS) profile" evidence="7">
    <location>
        <begin position="1"/>
        <end position="470"/>
    </location>
</feature>
<comment type="similarity">
    <text evidence="2">Belongs to the major facilitator superfamily. Organophosphate:Pi antiporter (OPA) (TC 2.A.1.4) family.</text>
</comment>
<accession>A0A0M0JNB4</accession>
<proteinExistence type="inferred from homology"/>
<dbReference type="InterPro" id="IPR000849">
    <property type="entry name" value="Sugar_P_transporter"/>
</dbReference>
<comment type="subcellular location">
    <subcellularLocation>
        <location evidence="1">Endomembrane system</location>
        <topology evidence="1">Multi-pass membrane protein</topology>
    </subcellularLocation>
</comment>
<evidence type="ECO:0000256" key="5">
    <source>
        <dbReference type="ARBA" id="ARBA00023136"/>
    </source>
</evidence>
<feature type="transmembrane region" description="Helical" evidence="6">
    <location>
        <begin position="379"/>
        <end position="405"/>
    </location>
</feature>
<feature type="transmembrane region" description="Helical" evidence="6">
    <location>
        <begin position="313"/>
        <end position="332"/>
    </location>
</feature>
<evidence type="ECO:0000259" key="7">
    <source>
        <dbReference type="PROSITE" id="PS50850"/>
    </source>
</evidence>
<dbReference type="GO" id="GO:0061513">
    <property type="term" value="F:glucose 6-phosphate:phosphate antiporter activity"/>
    <property type="evidence" value="ECO:0007669"/>
    <property type="project" value="TreeGrafter"/>
</dbReference>
<feature type="transmembrane region" description="Helical" evidence="6">
    <location>
        <begin position="276"/>
        <end position="301"/>
    </location>
</feature>
<reference evidence="9" key="1">
    <citation type="journal article" date="2015" name="PLoS Genet.">
        <title>Genome Sequence and Transcriptome Analyses of Chrysochromulina tobin: Metabolic Tools for Enhanced Algal Fitness in the Prominent Order Prymnesiales (Haptophyceae).</title>
        <authorList>
            <person name="Hovde B.T."/>
            <person name="Deodato C.R."/>
            <person name="Hunsperger H.M."/>
            <person name="Ryken S.A."/>
            <person name="Yost W."/>
            <person name="Jha R.K."/>
            <person name="Patterson J."/>
            <person name="Monnat R.J. Jr."/>
            <person name="Barlow S.B."/>
            <person name="Starkenburg S.R."/>
            <person name="Cattolico R.A."/>
        </authorList>
    </citation>
    <scope>NUCLEOTIDE SEQUENCE</scope>
    <source>
        <strain evidence="9">CCMP291</strain>
    </source>
</reference>
<dbReference type="PANTHER" id="PTHR43826:SF3">
    <property type="entry name" value="GLUCOSE-6-PHOSPHATE EXCHANGER SLC37A4"/>
    <property type="match status" value="1"/>
</dbReference>
<feature type="transmembrane region" description="Helical" evidence="6">
    <location>
        <begin position="38"/>
        <end position="59"/>
    </location>
</feature>
<dbReference type="PIRSF" id="PIRSF002808">
    <property type="entry name" value="Hexose_phosphate_transp"/>
    <property type="match status" value="1"/>
</dbReference>
<keyword evidence="3 6" id="KW-0812">Transmembrane</keyword>
<dbReference type="AlphaFoldDB" id="A0A0M0JNB4"/>
<dbReference type="GO" id="GO:0016020">
    <property type="term" value="C:membrane"/>
    <property type="evidence" value="ECO:0007669"/>
    <property type="project" value="InterPro"/>
</dbReference>
<feature type="transmembrane region" description="Helical" evidence="6">
    <location>
        <begin position="417"/>
        <end position="438"/>
    </location>
</feature>
<dbReference type="SUPFAM" id="SSF103473">
    <property type="entry name" value="MFS general substrate transporter"/>
    <property type="match status" value="1"/>
</dbReference>
<dbReference type="Gene3D" id="1.20.1250.20">
    <property type="entry name" value="MFS general substrate transporter like domains"/>
    <property type="match status" value="2"/>
</dbReference>
<keyword evidence="4 6" id="KW-1133">Transmembrane helix</keyword>
<evidence type="ECO:0000256" key="3">
    <source>
        <dbReference type="ARBA" id="ARBA00022692"/>
    </source>
</evidence>
<evidence type="ECO:0000256" key="6">
    <source>
        <dbReference type="SAM" id="Phobius"/>
    </source>
</evidence>
<evidence type="ECO:0000256" key="1">
    <source>
        <dbReference type="ARBA" id="ARBA00004127"/>
    </source>
</evidence>
<keyword evidence="9" id="KW-1185">Reference proteome</keyword>
<dbReference type="Proteomes" id="UP000037460">
    <property type="component" value="Unassembled WGS sequence"/>
</dbReference>
<dbReference type="InterPro" id="IPR020846">
    <property type="entry name" value="MFS_dom"/>
</dbReference>
<feature type="transmembrane region" description="Helical" evidence="6">
    <location>
        <begin position="353"/>
        <end position="373"/>
    </location>
</feature>
<keyword evidence="5 6" id="KW-0472">Membrane</keyword>
<dbReference type="Pfam" id="PF07690">
    <property type="entry name" value="MFS_1"/>
    <property type="match status" value="1"/>
</dbReference>
<dbReference type="InterPro" id="IPR036259">
    <property type="entry name" value="MFS_trans_sf"/>
</dbReference>
<gene>
    <name evidence="8" type="ORF">Ctob_009201</name>
</gene>
<evidence type="ECO:0000313" key="9">
    <source>
        <dbReference type="Proteomes" id="UP000037460"/>
    </source>
</evidence>
<comment type="caution">
    <text evidence="8">The sequence shown here is derived from an EMBL/GenBank/DDBJ whole genome shotgun (WGS) entry which is preliminary data.</text>
</comment>
<feature type="transmembrane region" description="Helical" evidence="6">
    <location>
        <begin position="132"/>
        <end position="152"/>
    </location>
</feature>
<dbReference type="GO" id="GO:0035435">
    <property type="term" value="P:phosphate ion transmembrane transport"/>
    <property type="evidence" value="ECO:0007669"/>
    <property type="project" value="TreeGrafter"/>
</dbReference>
<dbReference type="InterPro" id="IPR011701">
    <property type="entry name" value="MFS"/>
</dbReference>
<dbReference type="PROSITE" id="PS50850">
    <property type="entry name" value="MFS"/>
    <property type="match status" value="1"/>
</dbReference>